<sequence>SMSLHSVSAIGAHSLSASRKYQQNNNFSVASFSPNLENPVSQFPLKRSIFRSG</sequence>
<evidence type="ECO:0000313" key="1">
    <source>
        <dbReference type="EMBL" id="CEK51849.1"/>
    </source>
</evidence>
<reference evidence="1" key="1">
    <citation type="submission" date="2014-12" db="EMBL/GenBank/DDBJ databases">
        <title>Insight into the proteome of Arion vulgaris.</title>
        <authorList>
            <person name="Aradska J."/>
            <person name="Bulat T."/>
            <person name="Smidak R."/>
            <person name="Sarate P."/>
            <person name="Gangsoo J."/>
            <person name="Sialana F."/>
            <person name="Bilban M."/>
            <person name="Lubec G."/>
        </authorList>
    </citation>
    <scope>NUCLEOTIDE SEQUENCE</scope>
    <source>
        <tissue evidence="1">Skin</tissue>
    </source>
</reference>
<dbReference type="AlphaFoldDB" id="A0A0B6Y6R6"/>
<dbReference type="EMBL" id="HACG01004984">
    <property type="protein sequence ID" value="CEK51849.1"/>
    <property type="molecule type" value="Transcribed_RNA"/>
</dbReference>
<organism evidence="1">
    <name type="scientific">Arion vulgaris</name>
    <dbReference type="NCBI Taxonomy" id="1028688"/>
    <lineage>
        <taxon>Eukaryota</taxon>
        <taxon>Metazoa</taxon>
        <taxon>Spiralia</taxon>
        <taxon>Lophotrochozoa</taxon>
        <taxon>Mollusca</taxon>
        <taxon>Gastropoda</taxon>
        <taxon>Heterobranchia</taxon>
        <taxon>Euthyneura</taxon>
        <taxon>Panpulmonata</taxon>
        <taxon>Eupulmonata</taxon>
        <taxon>Stylommatophora</taxon>
        <taxon>Helicina</taxon>
        <taxon>Arionoidea</taxon>
        <taxon>Arionidae</taxon>
        <taxon>Arion</taxon>
    </lineage>
</organism>
<proteinExistence type="predicted"/>
<protein>
    <submittedName>
        <fullName evidence="1">Uncharacterized protein</fullName>
    </submittedName>
</protein>
<gene>
    <name evidence="1" type="primary">ORF14649</name>
</gene>
<name>A0A0B6Y6R6_9EUPU</name>
<accession>A0A0B6Y6R6</accession>
<feature type="non-terminal residue" evidence="1">
    <location>
        <position position="1"/>
    </location>
</feature>